<dbReference type="EMBL" id="JAAKFY010000025">
    <property type="protein sequence ID" value="KAF3835397.1"/>
    <property type="molecule type" value="Genomic_DNA"/>
</dbReference>
<sequence length="332" mass="37432">MQQCLLDCEPSLLGWLGAVISGAGFTQPKEANENDDGSKVVPDYSQLRVPSAKTLATLEDVNTRLYIGTEDGEIIYTDWKLVKDDSGRQQSAKPLHCFRNHHWLVNTVQRSPFYKDIILTMGSWNFAIWKEGVMEGPIVTSPSSEQVCTSGCWSPSRPAVFFIGKDDGSIEVWNLLEKTGEPLQVHAHITDAKITCIKPWTASCESSASFNTGVSISKQHFLAVTDDLGMVRVLEIPKTLYAPSRSENLSVKKYFNLEEDRLKDFMKRDELWAKQKKEVEELKKKMDPDKPVKSSTENDEENMKEYNVYLELEESVLKGLGLWTAPADTEDT</sequence>
<dbReference type="InterPro" id="IPR050687">
    <property type="entry name" value="Dynein_IC"/>
</dbReference>
<feature type="compositionally biased region" description="Basic and acidic residues" evidence="4">
    <location>
        <begin position="280"/>
        <end position="292"/>
    </location>
</feature>
<gene>
    <name evidence="5" type="ORF">F7725_027955</name>
</gene>
<name>A0A7J5XFN6_DISMA</name>
<evidence type="ECO:0000256" key="3">
    <source>
        <dbReference type="ARBA" id="ARBA00022737"/>
    </source>
</evidence>
<dbReference type="AlphaFoldDB" id="A0A7J5XFN6"/>
<dbReference type="GO" id="GO:0045504">
    <property type="term" value="F:dynein heavy chain binding"/>
    <property type="evidence" value="ECO:0007669"/>
    <property type="project" value="TreeGrafter"/>
</dbReference>
<keyword evidence="6" id="KW-1185">Reference proteome</keyword>
<dbReference type="PANTHER" id="PTHR12442">
    <property type="entry name" value="DYNEIN INTERMEDIATE CHAIN"/>
    <property type="match status" value="1"/>
</dbReference>
<dbReference type="SUPFAM" id="SSF50978">
    <property type="entry name" value="WD40 repeat-like"/>
    <property type="match status" value="1"/>
</dbReference>
<keyword evidence="1" id="KW-0963">Cytoplasm</keyword>
<comment type="caution">
    <text evidence="5">The sequence shown here is derived from an EMBL/GenBank/DDBJ whole genome shotgun (WGS) entry which is preliminary data.</text>
</comment>
<evidence type="ECO:0000313" key="6">
    <source>
        <dbReference type="Proteomes" id="UP000518266"/>
    </source>
</evidence>
<dbReference type="Gene3D" id="2.130.10.10">
    <property type="entry name" value="YVTN repeat-like/Quinoprotein amine dehydrogenase"/>
    <property type="match status" value="1"/>
</dbReference>
<dbReference type="OrthoDB" id="6619788at2759"/>
<dbReference type="GO" id="GO:0060294">
    <property type="term" value="P:cilium movement involved in cell motility"/>
    <property type="evidence" value="ECO:0007669"/>
    <property type="project" value="TreeGrafter"/>
</dbReference>
<evidence type="ECO:0000256" key="2">
    <source>
        <dbReference type="ARBA" id="ARBA00022574"/>
    </source>
</evidence>
<dbReference type="Proteomes" id="UP000518266">
    <property type="component" value="Unassembled WGS sequence"/>
</dbReference>
<dbReference type="InterPro" id="IPR015943">
    <property type="entry name" value="WD40/YVTN_repeat-like_dom_sf"/>
</dbReference>
<dbReference type="GO" id="GO:0036156">
    <property type="term" value="C:inner dynein arm"/>
    <property type="evidence" value="ECO:0007669"/>
    <property type="project" value="TreeGrafter"/>
</dbReference>
<dbReference type="GO" id="GO:0045503">
    <property type="term" value="F:dynein light chain binding"/>
    <property type="evidence" value="ECO:0007669"/>
    <property type="project" value="TreeGrafter"/>
</dbReference>
<dbReference type="GO" id="GO:0036159">
    <property type="term" value="P:inner dynein arm assembly"/>
    <property type="evidence" value="ECO:0007669"/>
    <property type="project" value="TreeGrafter"/>
</dbReference>
<reference evidence="5 6" key="1">
    <citation type="submission" date="2020-03" db="EMBL/GenBank/DDBJ databases">
        <title>Dissostichus mawsoni Genome sequencing and assembly.</title>
        <authorList>
            <person name="Park H."/>
        </authorList>
    </citation>
    <scope>NUCLEOTIDE SEQUENCE [LARGE SCALE GENOMIC DNA]</scope>
    <source>
        <strain evidence="5">DM0001</strain>
        <tissue evidence="5">Muscle</tissue>
    </source>
</reference>
<evidence type="ECO:0000313" key="5">
    <source>
        <dbReference type="EMBL" id="KAF3835397.1"/>
    </source>
</evidence>
<organism evidence="5 6">
    <name type="scientific">Dissostichus mawsoni</name>
    <name type="common">Antarctic cod</name>
    <dbReference type="NCBI Taxonomy" id="36200"/>
    <lineage>
        <taxon>Eukaryota</taxon>
        <taxon>Metazoa</taxon>
        <taxon>Chordata</taxon>
        <taxon>Craniata</taxon>
        <taxon>Vertebrata</taxon>
        <taxon>Euteleostomi</taxon>
        <taxon>Actinopterygii</taxon>
        <taxon>Neopterygii</taxon>
        <taxon>Teleostei</taxon>
        <taxon>Neoteleostei</taxon>
        <taxon>Acanthomorphata</taxon>
        <taxon>Eupercaria</taxon>
        <taxon>Perciformes</taxon>
        <taxon>Notothenioidei</taxon>
        <taxon>Nototheniidae</taxon>
        <taxon>Dissostichus</taxon>
    </lineage>
</organism>
<feature type="region of interest" description="Disordered" evidence="4">
    <location>
        <begin position="280"/>
        <end position="300"/>
    </location>
</feature>
<dbReference type="PANTHER" id="PTHR12442:SF5">
    <property type="entry name" value="DYNEIN AXONEMAL INTERMEDIATE CHAIN 3"/>
    <property type="match status" value="1"/>
</dbReference>
<accession>A0A7J5XFN6</accession>
<dbReference type="InterPro" id="IPR036322">
    <property type="entry name" value="WD40_repeat_dom_sf"/>
</dbReference>
<evidence type="ECO:0008006" key="7">
    <source>
        <dbReference type="Google" id="ProtNLM"/>
    </source>
</evidence>
<evidence type="ECO:0000256" key="1">
    <source>
        <dbReference type="ARBA" id="ARBA00022490"/>
    </source>
</evidence>
<proteinExistence type="predicted"/>
<keyword evidence="2" id="KW-0853">WD repeat</keyword>
<keyword evidence="3" id="KW-0677">Repeat</keyword>
<evidence type="ECO:0000256" key="4">
    <source>
        <dbReference type="SAM" id="MobiDB-lite"/>
    </source>
</evidence>
<protein>
    <recommendedName>
        <fullName evidence="7">WD repeat domain 63</fullName>
    </recommendedName>
</protein>